<evidence type="ECO:0000256" key="6">
    <source>
        <dbReference type="ARBA" id="ARBA00022984"/>
    </source>
</evidence>
<dbReference type="AlphaFoldDB" id="A0A1F8E9T1"/>
<dbReference type="GO" id="GO:0071972">
    <property type="term" value="F:peptidoglycan L,D-transpeptidase activity"/>
    <property type="evidence" value="ECO:0007669"/>
    <property type="project" value="TreeGrafter"/>
</dbReference>
<sequence>MPGSENLTMPKEYHVNIEDHVIAPEETLLDGDSTFSDIERPIRPTIFRVIFWGVTGVLGFMFLASANLSIINHSYYSNLAFQNRSANFSIPPARGIIFDKLGQPLVKNIPQFDVVAVSKEVKTALKNETLNLEQLGSALNMDADTLRTMLNEQVQQANVFFISNNLKKEQILAIQGLNTPGIYIIPDVQRVYVNGPEFSTVLGYVGKVNKDDLKEDQYYMATDTIGRMGIEAQYESILRGEHGRIFFGDTTNTINIDAKNGGNIVLNIDSELQEHLYKELRSVLVGAGLSRGAAIIQNPQTGAVLAMVSFPGFDNNIFSGTLSQAEYNLIFKNPGRPLFNRVVSGIYNPGSTIKPLIGLMGLQEHVITPNTTIQDCISISILNPFNPDDAYTFHNWRVDLGPFNLRRSIANSCNIFFASVGGGFGDIVGLGVNKMVQYFKNSFVDKVLGIDLPGEGRGFVPTPDWKEETRGEPWYQGDTYNISIGQGDLSVTPLWLNTYLSAIANGGTIYKPQVASRIVDNNKDTLETFDPKIIGKLPFSDQNMTIMKEDMRETILSGTATLLNDLPVTVGAKTGTTQVVSGQQINSLFTVFAPFDHPQIAMTILVENPIIDGLAIRTANNVLKWYFTR</sequence>
<protein>
    <recommendedName>
        <fullName evidence="15">Penicillin-binding protein 2</fullName>
    </recommendedName>
</protein>
<dbReference type="Gene3D" id="3.90.1310.10">
    <property type="entry name" value="Penicillin-binding protein 2a (Domain 2)"/>
    <property type="match status" value="1"/>
</dbReference>
<keyword evidence="7 10" id="KW-1133">Transmembrane helix</keyword>
<keyword evidence="6" id="KW-0573">Peptidoglycan synthesis</keyword>
<keyword evidence="8 10" id="KW-0472">Membrane</keyword>
<feature type="domain" description="Penicillin-binding protein transpeptidase" evidence="11">
    <location>
        <begin position="292"/>
        <end position="610"/>
    </location>
</feature>
<dbReference type="SUPFAM" id="SSF56601">
    <property type="entry name" value="beta-lactamase/transpeptidase-like"/>
    <property type="match status" value="1"/>
</dbReference>
<dbReference type="InterPro" id="IPR001460">
    <property type="entry name" value="PCN-bd_Tpept"/>
</dbReference>
<dbReference type="Proteomes" id="UP000178520">
    <property type="component" value="Unassembled WGS sequence"/>
</dbReference>
<dbReference type="InterPro" id="IPR005311">
    <property type="entry name" value="PBP_dimer"/>
</dbReference>
<feature type="transmembrane region" description="Helical" evidence="10">
    <location>
        <begin position="49"/>
        <end position="71"/>
    </location>
</feature>
<dbReference type="Gene3D" id="3.40.710.10">
    <property type="entry name" value="DD-peptidase/beta-lactamase superfamily"/>
    <property type="match status" value="1"/>
</dbReference>
<evidence type="ECO:0000256" key="10">
    <source>
        <dbReference type="SAM" id="Phobius"/>
    </source>
</evidence>
<keyword evidence="4 10" id="KW-0812">Transmembrane</keyword>
<comment type="caution">
    <text evidence="13">The sequence shown here is derived from an EMBL/GenBank/DDBJ whole genome shotgun (WGS) entry which is preliminary data.</text>
</comment>
<dbReference type="Pfam" id="PF00905">
    <property type="entry name" value="Transpeptidase"/>
    <property type="match status" value="1"/>
</dbReference>
<evidence type="ECO:0000256" key="8">
    <source>
        <dbReference type="ARBA" id="ARBA00023136"/>
    </source>
</evidence>
<evidence type="ECO:0000256" key="5">
    <source>
        <dbReference type="ARBA" id="ARBA00022960"/>
    </source>
</evidence>
<feature type="domain" description="Penicillin-binding protein dimerisation" evidence="12">
    <location>
        <begin position="90"/>
        <end position="244"/>
    </location>
</feature>
<comment type="subcellular location">
    <subcellularLocation>
        <location evidence="2">Cell membrane</location>
    </subcellularLocation>
    <subcellularLocation>
        <location evidence="1">Membrane</location>
        <topology evidence="1">Single-pass membrane protein</topology>
    </subcellularLocation>
</comment>
<dbReference type="SUPFAM" id="SSF56519">
    <property type="entry name" value="Penicillin binding protein dimerisation domain"/>
    <property type="match status" value="1"/>
</dbReference>
<evidence type="ECO:0000313" key="14">
    <source>
        <dbReference type="Proteomes" id="UP000178520"/>
    </source>
</evidence>
<evidence type="ECO:0008006" key="15">
    <source>
        <dbReference type="Google" id="ProtNLM"/>
    </source>
</evidence>
<reference evidence="13 14" key="1">
    <citation type="journal article" date="2016" name="Nat. Commun.">
        <title>Thousands of microbial genomes shed light on interconnected biogeochemical processes in an aquifer system.</title>
        <authorList>
            <person name="Anantharaman K."/>
            <person name="Brown C.T."/>
            <person name="Hug L.A."/>
            <person name="Sharon I."/>
            <person name="Castelle C.J."/>
            <person name="Probst A.J."/>
            <person name="Thomas B.C."/>
            <person name="Singh A."/>
            <person name="Wilkins M.J."/>
            <person name="Karaoz U."/>
            <person name="Brodie E.L."/>
            <person name="Williams K.H."/>
            <person name="Hubbard S.S."/>
            <person name="Banfield J.F."/>
        </authorList>
    </citation>
    <scope>NUCLEOTIDE SEQUENCE [LARGE SCALE GENOMIC DNA]</scope>
</reference>
<dbReference type="GO" id="GO:0009252">
    <property type="term" value="P:peptidoglycan biosynthetic process"/>
    <property type="evidence" value="ECO:0007669"/>
    <property type="project" value="UniProtKB-KW"/>
</dbReference>
<dbReference type="InterPro" id="IPR050515">
    <property type="entry name" value="Beta-lactam/transpept"/>
</dbReference>
<evidence type="ECO:0000256" key="7">
    <source>
        <dbReference type="ARBA" id="ARBA00022989"/>
    </source>
</evidence>
<keyword evidence="5" id="KW-0133">Cell shape</keyword>
<dbReference type="InterPro" id="IPR012338">
    <property type="entry name" value="Beta-lactam/transpept-like"/>
</dbReference>
<evidence type="ECO:0000256" key="9">
    <source>
        <dbReference type="ARBA" id="ARBA00023316"/>
    </source>
</evidence>
<keyword evidence="3" id="KW-1003">Cell membrane</keyword>
<proteinExistence type="predicted"/>
<evidence type="ECO:0000256" key="1">
    <source>
        <dbReference type="ARBA" id="ARBA00004167"/>
    </source>
</evidence>
<dbReference type="PANTHER" id="PTHR30627:SF2">
    <property type="entry name" value="PEPTIDOGLYCAN D,D-TRANSPEPTIDASE MRDA"/>
    <property type="match status" value="1"/>
</dbReference>
<dbReference type="GO" id="GO:0008658">
    <property type="term" value="F:penicillin binding"/>
    <property type="evidence" value="ECO:0007669"/>
    <property type="project" value="InterPro"/>
</dbReference>
<gene>
    <name evidence="13" type="ORF">A2735_02030</name>
</gene>
<evidence type="ECO:0000259" key="11">
    <source>
        <dbReference type="Pfam" id="PF00905"/>
    </source>
</evidence>
<name>A0A1F8E9T1_9BACT</name>
<dbReference type="STRING" id="1802660.A2735_02030"/>
<evidence type="ECO:0000256" key="4">
    <source>
        <dbReference type="ARBA" id="ARBA00022692"/>
    </source>
</evidence>
<accession>A0A1F8E9T1</accession>
<dbReference type="GO" id="GO:0008360">
    <property type="term" value="P:regulation of cell shape"/>
    <property type="evidence" value="ECO:0007669"/>
    <property type="project" value="UniProtKB-KW"/>
</dbReference>
<dbReference type="GO" id="GO:0071555">
    <property type="term" value="P:cell wall organization"/>
    <property type="evidence" value="ECO:0007669"/>
    <property type="project" value="UniProtKB-KW"/>
</dbReference>
<evidence type="ECO:0000259" key="12">
    <source>
        <dbReference type="Pfam" id="PF03717"/>
    </source>
</evidence>
<evidence type="ECO:0000256" key="2">
    <source>
        <dbReference type="ARBA" id="ARBA00004236"/>
    </source>
</evidence>
<organism evidence="13 14">
    <name type="scientific">Candidatus Yanofskybacteria bacterium RIFCSPHIGHO2_01_FULL_41_21</name>
    <dbReference type="NCBI Taxonomy" id="1802660"/>
    <lineage>
        <taxon>Bacteria</taxon>
        <taxon>Candidatus Yanofskyibacteriota</taxon>
    </lineage>
</organism>
<evidence type="ECO:0000313" key="13">
    <source>
        <dbReference type="EMBL" id="OGM97490.1"/>
    </source>
</evidence>
<evidence type="ECO:0000256" key="3">
    <source>
        <dbReference type="ARBA" id="ARBA00022475"/>
    </source>
</evidence>
<dbReference type="PANTHER" id="PTHR30627">
    <property type="entry name" value="PEPTIDOGLYCAN D,D-TRANSPEPTIDASE"/>
    <property type="match status" value="1"/>
</dbReference>
<dbReference type="InterPro" id="IPR036138">
    <property type="entry name" value="PBP_dimer_sf"/>
</dbReference>
<dbReference type="Pfam" id="PF03717">
    <property type="entry name" value="PBP_dimer"/>
    <property type="match status" value="1"/>
</dbReference>
<dbReference type="EMBL" id="MGJA01000012">
    <property type="protein sequence ID" value="OGM97490.1"/>
    <property type="molecule type" value="Genomic_DNA"/>
</dbReference>
<dbReference type="GO" id="GO:0005886">
    <property type="term" value="C:plasma membrane"/>
    <property type="evidence" value="ECO:0007669"/>
    <property type="project" value="UniProtKB-SubCell"/>
</dbReference>
<keyword evidence="9" id="KW-0961">Cell wall biogenesis/degradation</keyword>